<organism evidence="2 3">
    <name type="scientific">Romanomermis culicivorax</name>
    <name type="common">Nematode worm</name>
    <dbReference type="NCBI Taxonomy" id="13658"/>
    <lineage>
        <taxon>Eukaryota</taxon>
        <taxon>Metazoa</taxon>
        <taxon>Ecdysozoa</taxon>
        <taxon>Nematoda</taxon>
        <taxon>Enoplea</taxon>
        <taxon>Dorylaimia</taxon>
        <taxon>Mermithida</taxon>
        <taxon>Mermithoidea</taxon>
        <taxon>Mermithidae</taxon>
        <taxon>Romanomermis</taxon>
    </lineage>
</organism>
<keyword evidence="2" id="KW-1185">Reference proteome</keyword>
<evidence type="ECO:0000313" key="3">
    <source>
        <dbReference type="WBParaSite" id="nRc.2.0.1.t03684-RA"/>
    </source>
</evidence>
<dbReference type="WBParaSite" id="nRc.2.0.1.t03684-RA">
    <property type="protein sequence ID" value="nRc.2.0.1.t03684-RA"/>
    <property type="gene ID" value="nRc.2.0.1.g03684"/>
</dbReference>
<dbReference type="AlphaFoldDB" id="A0A915HPN3"/>
<name>A0A915HPN3_ROMCU</name>
<protein>
    <submittedName>
        <fullName evidence="3">Uncharacterized protein</fullName>
    </submittedName>
</protein>
<sequence length="152" mass="16333">MGTAASIMDDARLGSWCYSTYEPVCPNNDVLTLPGSTGAVPVLASIWYCVAAETKAAEILYYKLRGALVLRGKAMELIRPTEDSLTPNVPATSLTKQAIDALEKKADRNGEICAVKMPDDTPQKAQNTAGEETDGPTTPYCFPGTILGEYRI</sequence>
<dbReference type="Proteomes" id="UP000887565">
    <property type="component" value="Unplaced"/>
</dbReference>
<accession>A0A915HPN3</accession>
<evidence type="ECO:0000256" key="1">
    <source>
        <dbReference type="SAM" id="MobiDB-lite"/>
    </source>
</evidence>
<proteinExistence type="predicted"/>
<feature type="region of interest" description="Disordered" evidence="1">
    <location>
        <begin position="118"/>
        <end position="138"/>
    </location>
</feature>
<evidence type="ECO:0000313" key="2">
    <source>
        <dbReference type="Proteomes" id="UP000887565"/>
    </source>
</evidence>
<reference evidence="3" key="1">
    <citation type="submission" date="2022-11" db="UniProtKB">
        <authorList>
            <consortium name="WormBaseParasite"/>
        </authorList>
    </citation>
    <scope>IDENTIFICATION</scope>
</reference>